<accession>A0ABM0JZ95</accession>
<keyword evidence="3" id="KW-1185">Reference proteome</keyword>
<dbReference type="PROSITE" id="PS50041">
    <property type="entry name" value="C_TYPE_LECTIN_2"/>
    <property type="match status" value="1"/>
</dbReference>
<protein>
    <submittedName>
        <fullName evidence="4">Uncharacterized protein LOC101849230</fullName>
    </submittedName>
</protein>
<evidence type="ECO:0000256" key="1">
    <source>
        <dbReference type="SAM" id="SignalP"/>
    </source>
</evidence>
<sequence>MAAILGPVGLSLACLLISTVSGKVTLKLVPEIVNVDLTKSQLVNCTVTDYKTTDIETLVSIRLSRIEEGEVVPEPKELVSINAFQKDQVRPSPSMPSYMMARGGVDKSGAFLTLQWSYPSDADMGLYICEATFMHTDGDTSTVKVDRVLRAQAAGIEHVLKRLQLVEANIEDNAQRETDLLRRLEGVEKDDADYRDALFAVSDFFDSHRYYLSAFPSPVDTWAQNICKAMGGYLAALGSVDEYKFVKEFLDTRVRVNSTILLGPTSNGMGPRSWTNRQTGGPVIYTNWWKEPRRAANQEQRSKFCMALFSRDFDTRMKEINCDMNVVAMHSHFLCEVP</sequence>
<proteinExistence type="predicted"/>
<reference evidence="4" key="1">
    <citation type="submission" date="2025-08" db="UniProtKB">
        <authorList>
            <consortium name="RefSeq"/>
        </authorList>
    </citation>
    <scope>IDENTIFICATION</scope>
</reference>
<dbReference type="InterPro" id="IPR001304">
    <property type="entry name" value="C-type_lectin-like"/>
</dbReference>
<name>A0ABM0JZ95_APLCA</name>
<feature type="domain" description="C-type lectin" evidence="2">
    <location>
        <begin position="205"/>
        <end position="323"/>
    </location>
</feature>
<keyword evidence="1" id="KW-0732">Signal</keyword>
<evidence type="ECO:0000313" key="3">
    <source>
        <dbReference type="Proteomes" id="UP000694888"/>
    </source>
</evidence>
<dbReference type="GeneID" id="101849230"/>
<feature type="chain" id="PRO_5045353331" evidence="1">
    <location>
        <begin position="23"/>
        <end position="338"/>
    </location>
</feature>
<evidence type="ECO:0000313" key="4">
    <source>
        <dbReference type="RefSeq" id="XP_005105036.1"/>
    </source>
</evidence>
<dbReference type="InterPro" id="IPR016186">
    <property type="entry name" value="C-type_lectin-like/link_sf"/>
</dbReference>
<gene>
    <name evidence="4" type="primary">LOC101849230</name>
</gene>
<dbReference type="Gene3D" id="3.10.100.10">
    <property type="entry name" value="Mannose-Binding Protein A, subunit A"/>
    <property type="match status" value="1"/>
</dbReference>
<dbReference type="CDD" id="cd00037">
    <property type="entry name" value="CLECT"/>
    <property type="match status" value="1"/>
</dbReference>
<feature type="signal peptide" evidence="1">
    <location>
        <begin position="1"/>
        <end position="22"/>
    </location>
</feature>
<evidence type="ECO:0000259" key="2">
    <source>
        <dbReference type="PROSITE" id="PS50041"/>
    </source>
</evidence>
<dbReference type="RefSeq" id="XP_005105036.1">
    <property type="nucleotide sequence ID" value="XM_005104979.3"/>
</dbReference>
<dbReference type="InterPro" id="IPR016187">
    <property type="entry name" value="CTDL_fold"/>
</dbReference>
<dbReference type="SUPFAM" id="SSF56436">
    <property type="entry name" value="C-type lectin-like"/>
    <property type="match status" value="1"/>
</dbReference>
<dbReference type="Proteomes" id="UP000694888">
    <property type="component" value="Unplaced"/>
</dbReference>
<organism evidence="3 4">
    <name type="scientific">Aplysia californica</name>
    <name type="common">California sea hare</name>
    <dbReference type="NCBI Taxonomy" id="6500"/>
    <lineage>
        <taxon>Eukaryota</taxon>
        <taxon>Metazoa</taxon>
        <taxon>Spiralia</taxon>
        <taxon>Lophotrochozoa</taxon>
        <taxon>Mollusca</taxon>
        <taxon>Gastropoda</taxon>
        <taxon>Heterobranchia</taxon>
        <taxon>Euthyneura</taxon>
        <taxon>Tectipleura</taxon>
        <taxon>Aplysiida</taxon>
        <taxon>Aplysioidea</taxon>
        <taxon>Aplysiidae</taxon>
        <taxon>Aplysia</taxon>
    </lineage>
</organism>